<dbReference type="RefSeq" id="WP_125229344.1">
    <property type="nucleotide sequence ID" value="NZ_RQYT01000124.1"/>
</dbReference>
<sequence length="145" mass="17175">MSMDDADPKIRELRSMATQELRRMDEYREVLRLVEAGLGDEEIMAQTGSEHRDVLSVRQDVEQGESLWPETPYEFGLRRFMGEISTEEMMERLRAWPYEFGVVHDDWYDSKSWDDIERLSLTGFITDDEYNELRAIAEQRPDFPS</sequence>
<organism evidence="1 2">
    <name type="scientific">Arachnia propionica</name>
    <dbReference type="NCBI Taxonomy" id="1750"/>
    <lineage>
        <taxon>Bacteria</taxon>
        <taxon>Bacillati</taxon>
        <taxon>Actinomycetota</taxon>
        <taxon>Actinomycetes</taxon>
        <taxon>Propionibacteriales</taxon>
        <taxon>Propionibacteriaceae</taxon>
        <taxon>Arachnia</taxon>
    </lineage>
</organism>
<dbReference type="EMBL" id="RQYT01000124">
    <property type="protein sequence ID" value="RRD46455.1"/>
    <property type="molecule type" value="Genomic_DNA"/>
</dbReference>
<name>A0A3P1WJR9_9ACTN</name>
<evidence type="ECO:0000313" key="2">
    <source>
        <dbReference type="Proteomes" id="UP000280935"/>
    </source>
</evidence>
<proteinExistence type="predicted"/>
<dbReference type="OrthoDB" id="4947294at2"/>
<evidence type="ECO:0000313" key="1">
    <source>
        <dbReference type="EMBL" id="RRD46455.1"/>
    </source>
</evidence>
<comment type="caution">
    <text evidence="1">The sequence shown here is derived from an EMBL/GenBank/DDBJ whole genome shotgun (WGS) entry which is preliminary data.</text>
</comment>
<dbReference type="Proteomes" id="UP000280935">
    <property type="component" value="Unassembled WGS sequence"/>
</dbReference>
<protein>
    <submittedName>
        <fullName evidence="1">Uncharacterized protein</fullName>
    </submittedName>
</protein>
<accession>A0A3P1WJR9</accession>
<gene>
    <name evidence="1" type="ORF">EII35_15550</name>
</gene>
<reference evidence="1 2" key="1">
    <citation type="submission" date="2018-11" db="EMBL/GenBank/DDBJ databases">
        <title>Genomes From Bacteria Associated with the Canine Oral Cavity: a Test Case for Automated Genome-Based Taxonomic Assignment.</title>
        <authorList>
            <person name="Coil D.A."/>
            <person name="Jospin G."/>
            <person name="Darling A.E."/>
            <person name="Wallis C."/>
            <person name="Davis I.J."/>
            <person name="Harris S."/>
            <person name="Eisen J.A."/>
            <person name="Holcombe L.J."/>
            <person name="O'Flynn C."/>
        </authorList>
    </citation>
    <scope>NUCLEOTIDE SEQUENCE [LARGE SCALE GENOMIC DNA]</scope>
    <source>
        <strain evidence="1 2">OH2822_COT-296</strain>
    </source>
</reference>
<dbReference type="AlphaFoldDB" id="A0A3P1WJR9"/>